<dbReference type="PANTHER" id="PTHR39164">
    <property type="entry name" value="PROTEIN CCDC"/>
    <property type="match status" value="1"/>
</dbReference>
<name>A0A917G358_9BACL</name>
<feature type="transmembrane region" description="Helical" evidence="1">
    <location>
        <begin position="6"/>
        <end position="28"/>
    </location>
</feature>
<feature type="transmembrane region" description="Helical" evidence="1">
    <location>
        <begin position="95"/>
        <end position="116"/>
    </location>
</feature>
<reference evidence="2" key="1">
    <citation type="journal article" date="2014" name="Int. J. Syst. Evol. Microbiol.">
        <title>Complete genome sequence of Corynebacterium casei LMG S-19264T (=DSM 44701T), isolated from a smear-ripened cheese.</title>
        <authorList>
            <consortium name="US DOE Joint Genome Institute (JGI-PGF)"/>
            <person name="Walter F."/>
            <person name="Albersmeier A."/>
            <person name="Kalinowski J."/>
            <person name="Ruckert C."/>
        </authorList>
    </citation>
    <scope>NUCLEOTIDE SEQUENCE</scope>
    <source>
        <strain evidence="2">CGMCC 1.12987</strain>
    </source>
</reference>
<keyword evidence="1" id="KW-1133">Transmembrane helix</keyword>
<dbReference type="Pfam" id="PF07301">
    <property type="entry name" value="DUF1453"/>
    <property type="match status" value="1"/>
</dbReference>
<dbReference type="InterPro" id="IPR058247">
    <property type="entry name" value="DUF1453"/>
</dbReference>
<reference evidence="2" key="2">
    <citation type="submission" date="2020-09" db="EMBL/GenBank/DDBJ databases">
        <authorList>
            <person name="Sun Q."/>
            <person name="Zhou Y."/>
        </authorList>
    </citation>
    <scope>NUCLEOTIDE SEQUENCE</scope>
    <source>
        <strain evidence="2">CGMCC 1.12987</strain>
    </source>
</reference>
<dbReference type="EMBL" id="BMGR01000016">
    <property type="protein sequence ID" value="GGG20117.1"/>
    <property type="molecule type" value="Genomic_DNA"/>
</dbReference>
<evidence type="ECO:0000256" key="1">
    <source>
        <dbReference type="SAM" id="Phobius"/>
    </source>
</evidence>
<accession>A0A917G358</accession>
<dbReference type="AlphaFoldDB" id="A0A917G358"/>
<keyword evidence="1" id="KW-0472">Membrane</keyword>
<feature type="transmembrane region" description="Helical" evidence="1">
    <location>
        <begin position="63"/>
        <end position="83"/>
    </location>
</feature>
<evidence type="ECO:0000313" key="2">
    <source>
        <dbReference type="EMBL" id="GGG20117.1"/>
    </source>
</evidence>
<comment type="caution">
    <text evidence="2">The sequence shown here is derived from an EMBL/GenBank/DDBJ whole genome shotgun (WGS) entry which is preliminary data.</text>
</comment>
<proteinExistence type="predicted"/>
<dbReference type="Proteomes" id="UP000644756">
    <property type="component" value="Unassembled WGS sequence"/>
</dbReference>
<evidence type="ECO:0000313" key="3">
    <source>
        <dbReference type="Proteomes" id="UP000644756"/>
    </source>
</evidence>
<keyword evidence="1" id="KW-0812">Transmembrane</keyword>
<keyword evidence="3" id="KW-1185">Reference proteome</keyword>
<dbReference type="RefSeq" id="WP_188532954.1">
    <property type="nucleotide sequence ID" value="NZ_BMGR01000016.1"/>
</dbReference>
<dbReference type="PIRSF" id="PIRSF021441">
    <property type="entry name" value="DUF1453"/>
    <property type="match status" value="1"/>
</dbReference>
<dbReference type="InterPro" id="IPR031306">
    <property type="entry name" value="CcdC"/>
</dbReference>
<gene>
    <name evidence="2" type="ORF">GCM10010916_41090</name>
</gene>
<feature type="transmembrane region" description="Helical" evidence="1">
    <location>
        <begin position="40"/>
        <end position="57"/>
    </location>
</feature>
<sequence>MLQTTPLIQVGSIVLSVVAGMTLIILRLRATKQPTTLKKIIMPPIGMATGFIMFALPMMHIPWIWGLSAFGTGMLIFAFPLIVTTRLEKRDSDIFVIRSKAFIFIILALFIIRLALHNVVEHYMTIPQTGAIFYLLAFGMIIPWRIAMLSEFLRLQKLQT</sequence>
<feature type="transmembrane region" description="Helical" evidence="1">
    <location>
        <begin position="128"/>
        <end position="147"/>
    </location>
</feature>
<protein>
    <submittedName>
        <fullName evidence="2">Membrane protein</fullName>
    </submittedName>
</protein>
<dbReference type="PANTHER" id="PTHR39164:SF1">
    <property type="entry name" value="PROTEIN CCDC"/>
    <property type="match status" value="1"/>
</dbReference>
<organism evidence="2 3">
    <name type="scientific">Paenibacillus abyssi</name>
    <dbReference type="NCBI Taxonomy" id="1340531"/>
    <lineage>
        <taxon>Bacteria</taxon>
        <taxon>Bacillati</taxon>
        <taxon>Bacillota</taxon>
        <taxon>Bacilli</taxon>
        <taxon>Bacillales</taxon>
        <taxon>Paenibacillaceae</taxon>
        <taxon>Paenibacillus</taxon>
    </lineage>
</organism>